<dbReference type="SUPFAM" id="SSF89872">
    <property type="entry name" value="Inhibitor of vertebrate lysozyme, Ivy"/>
    <property type="match status" value="1"/>
</dbReference>
<dbReference type="Gene3D" id="3.40.1420.10">
    <property type="entry name" value="Inhibitor of vertebrate lysozyme"/>
    <property type="match status" value="1"/>
</dbReference>
<dbReference type="Pfam" id="PF08816">
    <property type="entry name" value="Ivy"/>
    <property type="match status" value="1"/>
</dbReference>
<keyword evidence="1" id="KW-0732">Signal</keyword>
<organism evidence="2">
    <name type="scientific">Bosea sp. NBC_00436</name>
    <dbReference type="NCBI Taxonomy" id="2969620"/>
    <lineage>
        <taxon>Bacteria</taxon>
        <taxon>Pseudomonadati</taxon>
        <taxon>Pseudomonadota</taxon>
        <taxon>Alphaproteobacteria</taxon>
        <taxon>Hyphomicrobiales</taxon>
        <taxon>Boseaceae</taxon>
        <taxon>Bosea</taxon>
    </lineage>
</organism>
<accession>A0A9E7ZSC8</accession>
<reference evidence="2" key="1">
    <citation type="submission" date="2022-08" db="EMBL/GenBank/DDBJ databases">
        <title>Complete Genome Sequences of 2 Bosea sp. soil isolates.</title>
        <authorList>
            <person name="Alvarez Arevalo M."/>
            <person name="Sterndorff E.B."/>
            <person name="Faurdal D."/>
            <person name="Joergensen T.S."/>
            <person name="Weber T."/>
        </authorList>
    </citation>
    <scope>NUCLEOTIDE SEQUENCE</scope>
    <source>
        <strain evidence="2">NBC_00436</strain>
    </source>
</reference>
<feature type="chain" id="PRO_5039425842" evidence="1">
    <location>
        <begin position="25"/>
        <end position="137"/>
    </location>
</feature>
<sequence>MSVRRLSFAIASAIALLLAAPASAQSPKDGGRYLHDLMKQPTYRDAWTRMLGKLAPRESWLKADKLAGPGGPSTIVTVGGQSFERVDTCKRHDCGDNQFYALFSSDGREALGVLVQPGNIRFFGHPSEEQQRALVGR</sequence>
<evidence type="ECO:0000313" key="2">
    <source>
        <dbReference type="EMBL" id="UZF85246.1"/>
    </source>
</evidence>
<name>A0A9E7ZSC8_9HYPH</name>
<dbReference type="EMBL" id="CP102774">
    <property type="protein sequence ID" value="UZF85246.1"/>
    <property type="molecule type" value="Genomic_DNA"/>
</dbReference>
<proteinExistence type="predicted"/>
<feature type="signal peptide" evidence="1">
    <location>
        <begin position="1"/>
        <end position="24"/>
    </location>
</feature>
<evidence type="ECO:0000256" key="1">
    <source>
        <dbReference type="SAM" id="SignalP"/>
    </source>
</evidence>
<gene>
    <name evidence="2" type="ORF">NWE54_15575</name>
</gene>
<dbReference type="AlphaFoldDB" id="A0A9E7ZSC8"/>
<protein>
    <submittedName>
        <fullName evidence="2">Inhibitor of vertebrate lysozyme family protein</fullName>
    </submittedName>
</protein>
<dbReference type="InterPro" id="IPR036501">
    <property type="entry name" value="Inhibitor_vert_lysozyme_sf"/>
</dbReference>